<gene>
    <name evidence="2" type="ORF">ACFO8M_25960</name>
</gene>
<feature type="domain" description="DUF1653" evidence="1">
    <location>
        <begin position="5"/>
        <end position="64"/>
    </location>
</feature>
<dbReference type="Proteomes" id="UP001595712">
    <property type="component" value="Unassembled WGS sequence"/>
</dbReference>
<dbReference type="EMBL" id="JBHRWO010000022">
    <property type="protein sequence ID" value="MFC3495941.1"/>
    <property type="molecule type" value="Genomic_DNA"/>
</dbReference>
<evidence type="ECO:0000313" key="3">
    <source>
        <dbReference type="Proteomes" id="UP001595712"/>
    </source>
</evidence>
<evidence type="ECO:0000313" key="2">
    <source>
        <dbReference type="EMBL" id="MFC3495941.1"/>
    </source>
</evidence>
<dbReference type="InterPro" id="IPR037135">
    <property type="entry name" value="DUF1653-like_dom_sf"/>
</dbReference>
<reference evidence="3" key="1">
    <citation type="journal article" date="2019" name="Int. J. Syst. Evol. Microbiol.">
        <title>The Global Catalogue of Microorganisms (GCM) 10K type strain sequencing project: providing services to taxonomists for standard genome sequencing and annotation.</title>
        <authorList>
            <consortium name="The Broad Institute Genomics Platform"/>
            <consortium name="The Broad Institute Genome Sequencing Center for Infectious Disease"/>
            <person name="Wu L."/>
            <person name="Ma J."/>
        </authorList>
    </citation>
    <scope>NUCLEOTIDE SEQUENCE [LARGE SCALE GENOMIC DNA]</scope>
    <source>
        <strain evidence="3">CGMCC 4.7396</strain>
    </source>
</reference>
<name>A0ABV7Q8S3_9ACTN</name>
<keyword evidence="3" id="KW-1185">Reference proteome</keyword>
<evidence type="ECO:0000259" key="1">
    <source>
        <dbReference type="Pfam" id="PF07866"/>
    </source>
</evidence>
<dbReference type="RefSeq" id="WP_387980915.1">
    <property type="nucleotide sequence ID" value="NZ_JBHRWO010000022.1"/>
</dbReference>
<organism evidence="2 3">
    <name type="scientific">Glycomyces rhizosphaerae</name>
    <dbReference type="NCBI Taxonomy" id="2054422"/>
    <lineage>
        <taxon>Bacteria</taxon>
        <taxon>Bacillati</taxon>
        <taxon>Actinomycetota</taxon>
        <taxon>Actinomycetes</taxon>
        <taxon>Glycomycetales</taxon>
        <taxon>Glycomycetaceae</taxon>
        <taxon>Glycomyces</taxon>
    </lineage>
</organism>
<comment type="caution">
    <text evidence="2">The sequence shown here is derived from an EMBL/GenBank/DDBJ whole genome shotgun (WGS) entry which is preliminary data.</text>
</comment>
<sequence>MTESGLYRHYKGGLYEVIGVATHTESREPLVVYRDQLEGLLWVRPEAMFNDSISIGGASQPRFRYIAASGRADVSG</sequence>
<proteinExistence type="predicted"/>
<dbReference type="Gene3D" id="2.30.30.320">
    <property type="entry name" value="DUF1653-like domain"/>
    <property type="match status" value="1"/>
</dbReference>
<dbReference type="InterPro" id="IPR023387">
    <property type="entry name" value="DUF1653-like_dom"/>
</dbReference>
<accession>A0ABV7Q8S3</accession>
<dbReference type="Pfam" id="PF07866">
    <property type="entry name" value="DUF1653"/>
    <property type="match status" value="1"/>
</dbReference>
<protein>
    <submittedName>
        <fullName evidence="2">DUF1653 domain-containing protein</fullName>
    </submittedName>
</protein>